<sequence>MNGKIKSLLLVLLIAISLVGAGCVQQEDETPSEEAEPVIIGYPPWDDVRANTFVLKQVLESEGYEVETVNADLGAVFQGVAQGDIDLFAGAWLPTTQGLYWDRYADDLDYVKNISSGAKIGLVVPTYVTIDSIDELNENKDKFEGVIQGIEPGAGIMATTEVAIEEYNLDYVLSASSTVGMAIELQDSIDNEEWMVVTLWQPHWAFSRMDLKFLEDPENVYGEGDNIVLVARKDLSEDRPDVYEILSRYEMELSDIESIMLDLDQGLTQEDAAAKWIEDNPEKVNEWLGEEL</sequence>
<dbReference type="PANTHER" id="PTHR47737">
    <property type="entry name" value="GLYCINE BETAINE/PROLINE BETAINE TRANSPORT SYSTEM PERMEASE PROTEIN PROW"/>
    <property type="match status" value="1"/>
</dbReference>
<dbReference type="RefSeq" id="WP_250866914.1">
    <property type="nucleotide sequence ID" value="NZ_JAGSOI010000002.1"/>
</dbReference>
<dbReference type="Pfam" id="PF04069">
    <property type="entry name" value="OpuAC"/>
    <property type="match status" value="1"/>
</dbReference>
<dbReference type="Proteomes" id="UP001056766">
    <property type="component" value="Unassembled WGS sequence"/>
</dbReference>
<keyword evidence="2" id="KW-0813">Transport</keyword>
<dbReference type="GO" id="GO:0031460">
    <property type="term" value="P:glycine betaine transport"/>
    <property type="evidence" value="ECO:0007669"/>
    <property type="project" value="TreeGrafter"/>
</dbReference>
<protein>
    <submittedName>
        <fullName evidence="6">Glycine betaine ABC transporter substrate-binding protein</fullName>
    </submittedName>
</protein>
<feature type="domain" description="ABC-type glycine betaine transport system substrate-binding" evidence="5">
    <location>
        <begin position="37"/>
        <end position="278"/>
    </location>
</feature>
<keyword evidence="3" id="KW-1003">Cell membrane</keyword>
<dbReference type="GO" id="GO:0043190">
    <property type="term" value="C:ATP-binding cassette (ABC) transporter complex"/>
    <property type="evidence" value="ECO:0007669"/>
    <property type="project" value="InterPro"/>
</dbReference>
<dbReference type="AlphaFoldDB" id="A0A9E4ZCN8"/>
<dbReference type="Gene3D" id="3.40.190.100">
    <property type="entry name" value="Glycine betaine-binding periplasmic protein, domain 2"/>
    <property type="match status" value="1"/>
</dbReference>
<evidence type="ECO:0000256" key="3">
    <source>
        <dbReference type="ARBA" id="ARBA00022475"/>
    </source>
</evidence>
<evidence type="ECO:0000259" key="5">
    <source>
        <dbReference type="Pfam" id="PF04069"/>
    </source>
</evidence>
<keyword evidence="4" id="KW-0472">Membrane</keyword>
<comment type="caution">
    <text evidence="6">The sequence shown here is derived from an EMBL/GenBank/DDBJ whole genome shotgun (WGS) entry which is preliminary data.</text>
</comment>
<dbReference type="GO" id="GO:0005275">
    <property type="term" value="F:amine transmembrane transporter activity"/>
    <property type="evidence" value="ECO:0007669"/>
    <property type="project" value="TreeGrafter"/>
</dbReference>
<gene>
    <name evidence="6" type="ORF">KDK67_00645</name>
</gene>
<evidence type="ECO:0000313" key="7">
    <source>
        <dbReference type="Proteomes" id="UP001056766"/>
    </source>
</evidence>
<dbReference type="PANTHER" id="PTHR47737:SF1">
    <property type="entry name" value="GLYCINE BETAINE_PROLINE BETAINE TRANSPORT SYSTEM PERMEASE PROTEIN PROW"/>
    <property type="match status" value="1"/>
</dbReference>
<dbReference type="CDD" id="cd13639">
    <property type="entry name" value="PBP2_OpuAC_like"/>
    <property type="match status" value="1"/>
</dbReference>
<accession>A0A9E4ZCN8</accession>
<evidence type="ECO:0000256" key="1">
    <source>
        <dbReference type="ARBA" id="ARBA00004236"/>
    </source>
</evidence>
<comment type="subcellular location">
    <subcellularLocation>
        <location evidence="1">Cell membrane</location>
    </subcellularLocation>
</comment>
<dbReference type="InterPro" id="IPR007210">
    <property type="entry name" value="ABC_Gly_betaine_transp_sub-bd"/>
</dbReference>
<reference evidence="6" key="1">
    <citation type="journal article" date="2021" name="mSystems">
        <title>Bacteria and Archaea Synergistically Convert Glycine Betaine to Biogenic Methane in the Formosa Cold Seep of the South China Sea.</title>
        <authorList>
            <person name="Li L."/>
            <person name="Zhang W."/>
            <person name="Zhang S."/>
            <person name="Song L."/>
            <person name="Sun Q."/>
            <person name="Zhang H."/>
            <person name="Xiang H."/>
            <person name="Dong X."/>
        </authorList>
    </citation>
    <scope>NUCLEOTIDE SEQUENCE</scope>
    <source>
        <strain evidence="6">LLY</strain>
    </source>
</reference>
<organism evidence="6 7">
    <name type="scientific">Methanococcoides seepicolus</name>
    <dbReference type="NCBI Taxonomy" id="2828780"/>
    <lineage>
        <taxon>Archaea</taxon>
        <taxon>Methanobacteriati</taxon>
        <taxon>Methanobacteriota</taxon>
        <taxon>Stenosarchaea group</taxon>
        <taxon>Methanomicrobia</taxon>
        <taxon>Methanosarcinales</taxon>
        <taxon>Methanosarcinaceae</taxon>
        <taxon>Methanococcoides</taxon>
    </lineage>
</organism>
<dbReference type="Gene3D" id="3.40.190.10">
    <property type="entry name" value="Periplasmic binding protein-like II"/>
    <property type="match status" value="1"/>
</dbReference>
<evidence type="ECO:0000256" key="2">
    <source>
        <dbReference type="ARBA" id="ARBA00022448"/>
    </source>
</evidence>
<dbReference type="EMBL" id="JAGSOI010000002">
    <property type="protein sequence ID" value="MCM1985535.1"/>
    <property type="molecule type" value="Genomic_DNA"/>
</dbReference>
<dbReference type="GO" id="GO:0015871">
    <property type="term" value="P:choline transport"/>
    <property type="evidence" value="ECO:0007669"/>
    <property type="project" value="TreeGrafter"/>
</dbReference>
<dbReference type="SUPFAM" id="SSF53850">
    <property type="entry name" value="Periplasmic binding protein-like II"/>
    <property type="match status" value="1"/>
</dbReference>
<reference evidence="6" key="2">
    <citation type="submission" date="2021-04" db="EMBL/GenBank/DDBJ databases">
        <authorList>
            <person name="Dong X."/>
        </authorList>
    </citation>
    <scope>NUCLEOTIDE SEQUENCE</scope>
    <source>
        <strain evidence="6">LLY</strain>
    </source>
</reference>
<dbReference type="PROSITE" id="PS51257">
    <property type="entry name" value="PROKAR_LIPOPROTEIN"/>
    <property type="match status" value="1"/>
</dbReference>
<dbReference type="GO" id="GO:0015226">
    <property type="term" value="F:carnitine transmembrane transporter activity"/>
    <property type="evidence" value="ECO:0007669"/>
    <property type="project" value="TreeGrafter"/>
</dbReference>
<keyword evidence="7" id="KW-1185">Reference proteome</keyword>
<evidence type="ECO:0000313" key="6">
    <source>
        <dbReference type="EMBL" id="MCM1985535.1"/>
    </source>
</evidence>
<proteinExistence type="predicted"/>
<evidence type="ECO:0000256" key="4">
    <source>
        <dbReference type="ARBA" id="ARBA00023136"/>
    </source>
</evidence>
<name>A0A9E4ZCN8_9EURY</name>